<reference evidence="3" key="2">
    <citation type="submission" date="2020-09" db="EMBL/GenBank/DDBJ databases">
        <authorList>
            <person name="Sun Q."/>
            <person name="Ohkuma M."/>
        </authorList>
    </citation>
    <scope>NUCLEOTIDE SEQUENCE</scope>
    <source>
        <strain evidence="3">JCM 4234</strain>
    </source>
</reference>
<name>A0A918GF40_STRGD</name>
<comment type="caution">
    <text evidence="3">The sequence shown here is derived from an EMBL/GenBank/DDBJ whole genome shotgun (WGS) entry which is preliminary data.</text>
</comment>
<keyword evidence="4" id="KW-1185">Reference proteome</keyword>
<feature type="region of interest" description="Disordered" evidence="1">
    <location>
        <begin position="1"/>
        <end position="21"/>
    </location>
</feature>
<keyword evidence="2" id="KW-1133">Transmembrane helix</keyword>
<dbReference type="EMBL" id="BMSL01000005">
    <property type="protein sequence ID" value="GGS33796.1"/>
    <property type="molecule type" value="Genomic_DNA"/>
</dbReference>
<keyword evidence="2" id="KW-0812">Transmembrane</keyword>
<evidence type="ECO:0000313" key="4">
    <source>
        <dbReference type="Proteomes" id="UP000653493"/>
    </source>
</evidence>
<evidence type="ECO:0000256" key="1">
    <source>
        <dbReference type="SAM" id="MobiDB-lite"/>
    </source>
</evidence>
<feature type="transmembrane region" description="Helical" evidence="2">
    <location>
        <begin position="78"/>
        <end position="97"/>
    </location>
</feature>
<evidence type="ECO:0000256" key="2">
    <source>
        <dbReference type="SAM" id="Phobius"/>
    </source>
</evidence>
<dbReference type="AlphaFoldDB" id="A0A918GF40"/>
<feature type="transmembrane region" description="Helical" evidence="2">
    <location>
        <begin position="118"/>
        <end position="138"/>
    </location>
</feature>
<dbReference type="Proteomes" id="UP000653493">
    <property type="component" value="Unassembled WGS sequence"/>
</dbReference>
<evidence type="ECO:0000313" key="3">
    <source>
        <dbReference type="EMBL" id="GGS33796.1"/>
    </source>
</evidence>
<sequence>MSGREPRPPEQQVEASGPGSVGIGTAGRVLLLSLVGPEWEERAERVQRWSGWNWPQFFLVLLLDAVALSLAPDGPVRQIAWVYAAMAIALVLSFCRVAGLFRPRDEGDARGRRTLPPLVSLGCVVLASLAIVGMNHYAEHGEAEVTGRTEITGAASAADGGRLTVTVENTPHRNHLRLSLVLTDAVPGAQSCVPATTYDAELAGSTDVRVEGVRSGETFSLPLGGVRGAVRVDVVLHTDPGCRLGTAVADAVLHD</sequence>
<organism evidence="3 4">
    <name type="scientific">Streptomyces griseoviridis</name>
    <dbReference type="NCBI Taxonomy" id="45398"/>
    <lineage>
        <taxon>Bacteria</taxon>
        <taxon>Bacillati</taxon>
        <taxon>Actinomycetota</taxon>
        <taxon>Actinomycetes</taxon>
        <taxon>Kitasatosporales</taxon>
        <taxon>Streptomycetaceae</taxon>
        <taxon>Streptomyces</taxon>
    </lineage>
</organism>
<protein>
    <submittedName>
        <fullName evidence="3">Uncharacterized protein</fullName>
    </submittedName>
</protein>
<gene>
    <name evidence="3" type="ORF">GCM10010238_23670</name>
</gene>
<keyword evidence="2" id="KW-0472">Membrane</keyword>
<accession>A0A918GF40</accession>
<reference evidence="3" key="1">
    <citation type="journal article" date="2014" name="Int. J. Syst. Evol. Microbiol.">
        <title>Complete genome sequence of Corynebacterium casei LMG S-19264T (=DSM 44701T), isolated from a smear-ripened cheese.</title>
        <authorList>
            <consortium name="US DOE Joint Genome Institute (JGI-PGF)"/>
            <person name="Walter F."/>
            <person name="Albersmeier A."/>
            <person name="Kalinowski J."/>
            <person name="Ruckert C."/>
        </authorList>
    </citation>
    <scope>NUCLEOTIDE SEQUENCE</scope>
    <source>
        <strain evidence="3">JCM 4234</strain>
    </source>
</reference>
<proteinExistence type="predicted"/>